<evidence type="ECO:0000313" key="1">
    <source>
        <dbReference type="EMBL" id="NLR91178.1"/>
    </source>
</evidence>
<sequence length="285" mass="33982">MKRLIFSLLFGMLFFSCDNTEPELISQEPVIKYLQTVTTNNSKGRILARLTVEYNSNKKPSNILSNRFSTGYEDEIRFYNETSNMTYDEEGKIISYIQKQIYIDQSHKNTIREVKVSYDENSITEYVTNDYGNHKIDIFLNTYGQPVEKVTYYDLEKPITKETYTWKDGNITSIKNYEYSGEEEYLVREVSITYDTYHNPYTYLKDLNEIRYTTENLKTTNNPLTILETYYNDDYGYTSSASLQYEYDKEEYPISYFYSYSRNATHSSDHFIIEHEKIFEYQTEE</sequence>
<comment type="caution">
    <text evidence="1">The sequence shown here is derived from an EMBL/GenBank/DDBJ whole genome shotgun (WGS) entry which is preliminary data.</text>
</comment>
<organism evidence="1 2">
    <name type="scientific">Flammeovirga agarivorans</name>
    <dbReference type="NCBI Taxonomy" id="2726742"/>
    <lineage>
        <taxon>Bacteria</taxon>
        <taxon>Pseudomonadati</taxon>
        <taxon>Bacteroidota</taxon>
        <taxon>Cytophagia</taxon>
        <taxon>Cytophagales</taxon>
        <taxon>Flammeovirgaceae</taxon>
        <taxon>Flammeovirga</taxon>
    </lineage>
</organism>
<gene>
    <name evidence="1" type="ORF">HGP29_08165</name>
</gene>
<dbReference type="EMBL" id="JABAIL010000002">
    <property type="protein sequence ID" value="NLR91178.1"/>
    <property type="molecule type" value="Genomic_DNA"/>
</dbReference>
<dbReference type="PROSITE" id="PS51257">
    <property type="entry name" value="PROKAR_LIPOPROTEIN"/>
    <property type="match status" value="1"/>
</dbReference>
<reference evidence="1 2" key="1">
    <citation type="submission" date="2020-04" db="EMBL/GenBank/DDBJ databases">
        <title>Flammeovirga sp. SR4, a novel species isolated from seawater.</title>
        <authorList>
            <person name="Wang X."/>
        </authorList>
    </citation>
    <scope>NUCLEOTIDE SEQUENCE [LARGE SCALE GENOMIC DNA]</scope>
    <source>
        <strain evidence="1 2">SR4</strain>
    </source>
</reference>
<dbReference type="AlphaFoldDB" id="A0A7X8SJB2"/>
<dbReference type="RefSeq" id="WP_168881875.1">
    <property type="nucleotide sequence ID" value="NZ_JABAIL010000002.1"/>
</dbReference>
<keyword evidence="2" id="KW-1185">Reference proteome</keyword>
<protein>
    <submittedName>
        <fullName evidence="1">Uncharacterized protein</fullName>
    </submittedName>
</protein>
<dbReference type="Proteomes" id="UP000585050">
    <property type="component" value="Unassembled WGS sequence"/>
</dbReference>
<proteinExistence type="predicted"/>
<evidence type="ECO:0000313" key="2">
    <source>
        <dbReference type="Proteomes" id="UP000585050"/>
    </source>
</evidence>
<accession>A0A7X8SJB2</accession>
<name>A0A7X8SJB2_9BACT</name>